<evidence type="ECO:0000313" key="2">
    <source>
        <dbReference type="EMBL" id="RCS57153.1"/>
    </source>
</evidence>
<sequence>MSAPFSVSRAALPTRRWPLALILSAASLSLLIHSAVWLVSQLRIGLPVTADLTVSDVKMVSLLPAPPTPAASSGVPPVPPPRRAIARPSAVPLPSNPPAASATTAAAESASEIDPASVVPEAPPGISARELEIPPSGPLMGSLPLAQPTKIEYDLQARNRWQFGIDSSAELLWQHNWQDFSVTLRETTWGFMWRSRGRLSAAGLEPSRWEDRVGNRKSLRGVSYAHERQEILFSAGNKATSLPPGVQNLPSFLIQLGLLVQQNPALQTSGAAFVVPATTAKDLVQYAVQNKGVEGVQTPFGVVQMVAFTTLSGQRQNEEGMVVWLSPDHQYLPLQFKLFRDDGVILTGTARLLTILPPLRPNQEWASE</sequence>
<dbReference type="AlphaFoldDB" id="A0A368L0R1"/>
<keyword evidence="3" id="KW-1185">Reference proteome</keyword>
<dbReference type="EMBL" id="QPGB01000004">
    <property type="protein sequence ID" value="RCS57153.1"/>
    <property type="molecule type" value="Genomic_DNA"/>
</dbReference>
<name>A0A368L0R1_9BURK</name>
<dbReference type="RefSeq" id="WP_114403295.1">
    <property type="nucleotide sequence ID" value="NZ_QPGB01000004.1"/>
</dbReference>
<dbReference type="OrthoDB" id="8526020at2"/>
<feature type="compositionally biased region" description="Low complexity" evidence="1">
    <location>
        <begin position="86"/>
        <end position="110"/>
    </location>
</feature>
<organism evidence="2 3">
    <name type="scientific">Parvibium lacunae</name>
    <dbReference type="NCBI Taxonomy" id="1888893"/>
    <lineage>
        <taxon>Bacteria</taxon>
        <taxon>Pseudomonadati</taxon>
        <taxon>Pseudomonadota</taxon>
        <taxon>Betaproteobacteria</taxon>
        <taxon>Burkholderiales</taxon>
        <taxon>Alcaligenaceae</taxon>
        <taxon>Parvibium</taxon>
    </lineage>
</organism>
<evidence type="ECO:0000313" key="3">
    <source>
        <dbReference type="Proteomes" id="UP000252357"/>
    </source>
</evidence>
<evidence type="ECO:0000256" key="1">
    <source>
        <dbReference type="SAM" id="MobiDB-lite"/>
    </source>
</evidence>
<protein>
    <submittedName>
        <fullName evidence="2">DUF3108 domain-containing protein</fullName>
    </submittedName>
</protein>
<comment type="caution">
    <text evidence="2">The sequence shown here is derived from an EMBL/GenBank/DDBJ whole genome shotgun (WGS) entry which is preliminary data.</text>
</comment>
<gene>
    <name evidence="2" type="ORF">DU000_10140</name>
</gene>
<accession>A0A368L0R1</accession>
<feature type="region of interest" description="Disordered" evidence="1">
    <location>
        <begin position="66"/>
        <end position="118"/>
    </location>
</feature>
<dbReference type="Proteomes" id="UP000252357">
    <property type="component" value="Unassembled WGS sequence"/>
</dbReference>
<dbReference type="Pfam" id="PF11306">
    <property type="entry name" value="DUF3108"/>
    <property type="match status" value="1"/>
</dbReference>
<reference evidence="2 3" key="1">
    <citation type="journal article" date="2018" name="Int. J. Syst. Evol. Microbiol.">
        <title>Parvibium lacunae gen. nov., sp. nov., a new member of the family Alcaligenaceae isolated from a freshwater pond.</title>
        <authorList>
            <person name="Chen W.M."/>
            <person name="Xie P.B."/>
            <person name="Hsu M.Y."/>
            <person name="Sheu S.Y."/>
        </authorList>
    </citation>
    <scope>NUCLEOTIDE SEQUENCE [LARGE SCALE GENOMIC DNA]</scope>
    <source>
        <strain evidence="2 3">KMB9</strain>
    </source>
</reference>
<proteinExistence type="predicted"/>
<dbReference type="InterPro" id="IPR021457">
    <property type="entry name" value="DUF3108"/>
</dbReference>